<evidence type="ECO:0000256" key="18">
    <source>
        <dbReference type="SAM" id="Phobius"/>
    </source>
</evidence>
<evidence type="ECO:0000256" key="15">
    <source>
        <dbReference type="ARBA" id="ARBA00023136"/>
    </source>
</evidence>
<keyword evidence="11 18" id="KW-1133">Transmembrane helix</keyword>
<feature type="transmembrane region" description="Helical" evidence="18">
    <location>
        <begin position="372"/>
        <end position="394"/>
    </location>
</feature>
<dbReference type="GO" id="GO:0003954">
    <property type="term" value="F:NADH dehydrogenase activity"/>
    <property type="evidence" value="ECO:0007669"/>
    <property type="project" value="TreeGrafter"/>
</dbReference>
<dbReference type="GeneID" id="34948471"/>
<evidence type="ECO:0000259" key="20">
    <source>
        <dbReference type="Pfam" id="PF06455"/>
    </source>
</evidence>
<keyword evidence="14 21" id="KW-0496">Mitochondrion</keyword>
<feature type="transmembrane region" description="Helical" evidence="18">
    <location>
        <begin position="511"/>
        <end position="528"/>
    </location>
</feature>
<feature type="transmembrane region" description="Helical" evidence="18">
    <location>
        <begin position="7"/>
        <end position="31"/>
    </location>
</feature>
<dbReference type="PANTHER" id="PTHR42829">
    <property type="entry name" value="NADH-UBIQUINONE OXIDOREDUCTASE CHAIN 5"/>
    <property type="match status" value="1"/>
</dbReference>
<keyword evidence="10" id="KW-0249">Electron transport</keyword>
<evidence type="ECO:0000256" key="9">
    <source>
        <dbReference type="ARBA" id="ARBA00022967"/>
    </source>
</evidence>
<keyword evidence="6" id="KW-0679">Respiratory chain</keyword>
<dbReference type="PANTHER" id="PTHR42829:SF2">
    <property type="entry name" value="NADH-UBIQUINONE OXIDOREDUCTASE CHAIN 5"/>
    <property type="match status" value="1"/>
</dbReference>
<reference evidence="21" key="1">
    <citation type="journal article" date="2017" name="Sci. Rep.">
        <title>Characterization of the complete mitochondrial genomes of Maiestas dorsalis and Japananus hyalinus (Hemiptera: Cicadellidae) and comparison with other Membracoidea.</title>
        <authorList>
            <person name="Du Y."/>
            <person name="Zhang C."/>
            <person name="Dietrich C.H."/>
            <person name="Zhang Y."/>
            <person name="Dai W."/>
        </authorList>
    </citation>
    <scope>NUCLEOTIDE SEQUENCE</scope>
</reference>
<organism evidence="21">
    <name type="scientific">Maiestas dorsalis</name>
    <dbReference type="NCBI Taxonomy" id="1928073"/>
    <lineage>
        <taxon>Eukaryota</taxon>
        <taxon>Metazoa</taxon>
        <taxon>Ecdysozoa</taxon>
        <taxon>Arthropoda</taxon>
        <taxon>Hexapoda</taxon>
        <taxon>Insecta</taxon>
        <taxon>Pterygota</taxon>
        <taxon>Neoptera</taxon>
        <taxon>Paraneoptera</taxon>
        <taxon>Hemiptera</taxon>
        <taxon>Auchenorrhyncha</taxon>
        <taxon>Membracoidea</taxon>
        <taxon>Cicadellidae</taxon>
        <taxon>Deltocephalinae</taxon>
        <taxon>Deltocephalini</taxon>
        <taxon>Maiestas</taxon>
    </lineage>
</organism>
<dbReference type="InterPro" id="IPR003945">
    <property type="entry name" value="NU5C-like"/>
</dbReference>
<feature type="domain" description="NADH:quinone oxidoreductase/Mrp antiporter transmembrane" evidence="19">
    <location>
        <begin position="108"/>
        <end position="381"/>
    </location>
</feature>
<feature type="transmembrane region" description="Helical" evidence="18">
    <location>
        <begin position="51"/>
        <end position="76"/>
    </location>
</feature>
<feature type="transmembrane region" description="Helical" evidence="18">
    <location>
        <begin position="113"/>
        <end position="132"/>
    </location>
</feature>
<evidence type="ECO:0000256" key="16">
    <source>
        <dbReference type="ARBA" id="ARBA00031027"/>
    </source>
</evidence>
<keyword evidence="12" id="KW-0520">NAD</keyword>
<sequence>MFNLNYYYVWSFILFIFSLFFLILGLNFLIMNYSFMFEWYLMNMNSISISYLIYLDWISMIFSFVVFFISSMVLLYSSVYMGDYNYSSLRFLLLVLMFLFSMLLMILSPNLVSIMLGWDGLGLVSYCLVIYYSSLKSYLSGMITCLVNRLGDLGLLISIGWMFSYGGWNFLFYLNFYEEYIFYLVILSSFTKSAQIPFSMWLPAAMAAPTPVSSLVHSSTLVTAGVYLLIRFNNSFYFCNIIFVLISLMTMIMSSFCACYEFDLKKVIALSTLSQLGLMMLCLFSGFSELTFFHLLSHAMFKSLLFLCSGIIIHLMMGCQDIRMMGSICLSMPLTSCCFNISNMALCGFPFLSGFYSKDLIVENCSFSGLNFLVLFFFFLSLGLTAFYSMRLFYYSVLLNFNFSSFLSLGDEIFLMKYSVMILSLFSLVFGCSFIWLVNLDMYFLLLPLYFKIMILIMVFLGFYLGYESIMMYNFMSLNLLSFNGSMWFMYSYLNYLNKFTFFISLKNMKLLYWGEYYGGLGLSYYVLKFSNLVQIYSIGSLKLFFLLMIIWFILLI</sequence>
<feature type="transmembrane region" description="Helical" evidence="18">
    <location>
        <begin position="329"/>
        <end position="352"/>
    </location>
</feature>
<dbReference type="GO" id="GO:0008137">
    <property type="term" value="F:NADH dehydrogenase (ubiquinone) activity"/>
    <property type="evidence" value="ECO:0007669"/>
    <property type="project" value="UniProtKB-EC"/>
</dbReference>
<feature type="transmembrane region" description="Helical" evidence="18">
    <location>
        <begin position="415"/>
        <end position="437"/>
    </location>
</feature>
<evidence type="ECO:0000256" key="8">
    <source>
        <dbReference type="ARBA" id="ARBA00022792"/>
    </source>
</evidence>
<geneLocation type="mitochondrion" evidence="21"/>
<feature type="transmembrane region" description="Helical" evidence="18">
    <location>
        <begin position="214"/>
        <end position="230"/>
    </location>
</feature>
<evidence type="ECO:0000256" key="6">
    <source>
        <dbReference type="ARBA" id="ARBA00022660"/>
    </source>
</evidence>
<dbReference type="EC" id="7.1.1.2" evidence="3"/>
<evidence type="ECO:0000256" key="13">
    <source>
        <dbReference type="ARBA" id="ARBA00023075"/>
    </source>
</evidence>
<dbReference type="Pfam" id="PF06455">
    <property type="entry name" value="NADH5_C"/>
    <property type="match status" value="1"/>
</dbReference>
<dbReference type="GO" id="GO:0015990">
    <property type="term" value="P:electron transport coupled proton transport"/>
    <property type="evidence" value="ECO:0007669"/>
    <property type="project" value="TreeGrafter"/>
</dbReference>
<feature type="transmembrane region" description="Helical" evidence="18">
    <location>
        <begin position="267"/>
        <end position="287"/>
    </location>
</feature>
<dbReference type="AlphaFoldDB" id="A0A343ASR5"/>
<keyword evidence="5" id="KW-0813">Transport</keyword>
<evidence type="ECO:0000256" key="4">
    <source>
        <dbReference type="ARBA" id="ARBA00021096"/>
    </source>
</evidence>
<feature type="transmembrane region" description="Helical" evidence="18">
    <location>
        <begin position="236"/>
        <end position="260"/>
    </location>
</feature>
<evidence type="ECO:0000256" key="14">
    <source>
        <dbReference type="ARBA" id="ARBA00023128"/>
    </source>
</evidence>
<proteinExistence type="predicted"/>
<feature type="transmembrane region" description="Helical" evidence="18">
    <location>
        <begin position="535"/>
        <end position="555"/>
    </location>
</feature>
<dbReference type="InterPro" id="IPR010934">
    <property type="entry name" value="NADH_DH_su5_C"/>
</dbReference>
<gene>
    <name evidence="21" type="primary">ND5</name>
</gene>
<evidence type="ECO:0000256" key="1">
    <source>
        <dbReference type="ARBA" id="ARBA00003257"/>
    </source>
</evidence>
<feature type="domain" description="NADH dehydrogenase subunit 5 C-terminal" evidence="20">
    <location>
        <begin position="388"/>
        <end position="557"/>
    </location>
</feature>
<dbReference type="InterPro" id="IPR001750">
    <property type="entry name" value="ND/Mrp_TM"/>
</dbReference>
<keyword evidence="9" id="KW-1278">Translocase</keyword>
<feature type="transmembrane region" description="Helical" evidence="18">
    <location>
        <begin position="443"/>
        <end position="465"/>
    </location>
</feature>
<protein>
    <recommendedName>
        <fullName evidence="4">NADH-ubiquinone oxidoreductase chain 5</fullName>
        <ecNumber evidence="3">7.1.1.2</ecNumber>
    </recommendedName>
    <alternativeName>
        <fullName evidence="16">NADH dehydrogenase subunit 5</fullName>
    </alternativeName>
</protein>
<evidence type="ECO:0000259" key="19">
    <source>
        <dbReference type="Pfam" id="PF00361"/>
    </source>
</evidence>
<dbReference type="RefSeq" id="YP_009442040.1">
    <property type="nucleotide sequence ID" value="NC_036296.1"/>
</dbReference>
<accession>A0A343ASR5</accession>
<comment type="subcellular location">
    <subcellularLocation>
        <location evidence="2">Mitochondrion inner membrane</location>
        <topology evidence="2">Multi-pass membrane protein</topology>
    </subcellularLocation>
</comment>
<dbReference type="GO" id="GO:0005743">
    <property type="term" value="C:mitochondrial inner membrane"/>
    <property type="evidence" value="ECO:0007669"/>
    <property type="project" value="UniProtKB-SubCell"/>
</dbReference>
<feature type="transmembrane region" description="Helical" evidence="18">
    <location>
        <begin position="88"/>
        <end position="107"/>
    </location>
</feature>
<keyword evidence="15 18" id="KW-0472">Membrane</keyword>
<name>A0A343ASR5_9HEMI</name>
<comment type="catalytic activity">
    <reaction evidence="17">
        <text>a ubiquinone + NADH + 5 H(+)(in) = a ubiquinol + NAD(+) + 4 H(+)(out)</text>
        <dbReference type="Rhea" id="RHEA:29091"/>
        <dbReference type="Rhea" id="RHEA-COMP:9565"/>
        <dbReference type="Rhea" id="RHEA-COMP:9566"/>
        <dbReference type="ChEBI" id="CHEBI:15378"/>
        <dbReference type="ChEBI" id="CHEBI:16389"/>
        <dbReference type="ChEBI" id="CHEBI:17976"/>
        <dbReference type="ChEBI" id="CHEBI:57540"/>
        <dbReference type="ChEBI" id="CHEBI:57945"/>
        <dbReference type="EC" id="7.1.1.2"/>
    </reaction>
</comment>
<evidence type="ECO:0000256" key="11">
    <source>
        <dbReference type="ARBA" id="ARBA00022989"/>
    </source>
</evidence>
<dbReference type="EMBL" id="KX786285">
    <property type="protein sequence ID" value="APO09326.1"/>
    <property type="molecule type" value="Genomic_DNA"/>
</dbReference>
<comment type="function">
    <text evidence="1">Core subunit of the mitochondrial membrane respiratory chain NADH dehydrogenase (Complex I) that is believed to belong to the minimal assembly required for catalysis. Complex I functions in the transfer of electrons from NADH to the respiratory chain. The immediate electron acceptor for the enzyme is believed to be ubiquinone.</text>
</comment>
<evidence type="ECO:0000256" key="2">
    <source>
        <dbReference type="ARBA" id="ARBA00004448"/>
    </source>
</evidence>
<evidence type="ECO:0000256" key="12">
    <source>
        <dbReference type="ARBA" id="ARBA00023027"/>
    </source>
</evidence>
<evidence type="ECO:0000256" key="5">
    <source>
        <dbReference type="ARBA" id="ARBA00022448"/>
    </source>
</evidence>
<evidence type="ECO:0000256" key="7">
    <source>
        <dbReference type="ARBA" id="ARBA00022692"/>
    </source>
</evidence>
<keyword evidence="7 18" id="KW-0812">Transmembrane</keyword>
<keyword evidence="8" id="KW-0999">Mitochondrion inner membrane</keyword>
<feature type="transmembrane region" description="Helical" evidence="18">
    <location>
        <begin position="153"/>
        <end position="174"/>
    </location>
</feature>
<dbReference type="Pfam" id="PF00361">
    <property type="entry name" value="Proton_antipo_M"/>
    <property type="match status" value="1"/>
</dbReference>
<dbReference type="CTD" id="4540"/>
<feature type="transmembrane region" description="Helical" evidence="18">
    <location>
        <begin position="299"/>
        <end position="317"/>
    </location>
</feature>
<keyword evidence="13" id="KW-0830">Ubiquinone</keyword>
<dbReference type="PRINTS" id="PR01434">
    <property type="entry name" value="NADHDHGNASE5"/>
</dbReference>
<evidence type="ECO:0000256" key="17">
    <source>
        <dbReference type="ARBA" id="ARBA00049551"/>
    </source>
</evidence>
<evidence type="ECO:0000256" key="10">
    <source>
        <dbReference type="ARBA" id="ARBA00022982"/>
    </source>
</evidence>
<dbReference type="GO" id="GO:0042773">
    <property type="term" value="P:ATP synthesis coupled electron transport"/>
    <property type="evidence" value="ECO:0007669"/>
    <property type="project" value="InterPro"/>
</dbReference>
<evidence type="ECO:0000256" key="3">
    <source>
        <dbReference type="ARBA" id="ARBA00012944"/>
    </source>
</evidence>
<evidence type="ECO:0000313" key="21">
    <source>
        <dbReference type="EMBL" id="APO09326.1"/>
    </source>
</evidence>